<dbReference type="InterPro" id="IPR029052">
    <property type="entry name" value="Metallo-depent_PP-like"/>
</dbReference>
<dbReference type="RefSeq" id="WP_112143331.1">
    <property type="nucleotide sequence ID" value="NZ_PGTO01000004.1"/>
</dbReference>
<dbReference type="PANTHER" id="PTHR42988">
    <property type="entry name" value="PHOSPHOHYDROLASE"/>
    <property type="match status" value="1"/>
</dbReference>
<organism evidence="6 7">
    <name type="scientific">Paramagnetospirillum kuznetsovii</name>
    <dbReference type="NCBI Taxonomy" id="2053833"/>
    <lineage>
        <taxon>Bacteria</taxon>
        <taxon>Pseudomonadati</taxon>
        <taxon>Pseudomonadota</taxon>
        <taxon>Alphaproteobacteria</taxon>
        <taxon>Rhodospirillales</taxon>
        <taxon>Magnetospirillaceae</taxon>
        <taxon>Paramagnetospirillum</taxon>
    </lineage>
</organism>
<keyword evidence="1" id="KW-0479">Metal-binding</keyword>
<evidence type="ECO:0000313" key="7">
    <source>
        <dbReference type="Proteomes" id="UP000251075"/>
    </source>
</evidence>
<keyword evidence="2 6" id="KW-0378">Hydrolase</keyword>
<dbReference type="OrthoDB" id="9794568at2"/>
<evidence type="ECO:0000256" key="1">
    <source>
        <dbReference type="ARBA" id="ARBA00022723"/>
    </source>
</evidence>
<comment type="caution">
    <text evidence="6">The sequence shown here is derived from an EMBL/GenBank/DDBJ whole genome shotgun (WGS) entry which is preliminary data.</text>
</comment>
<proteinExistence type="inferred from homology"/>
<evidence type="ECO:0000259" key="5">
    <source>
        <dbReference type="Pfam" id="PF00149"/>
    </source>
</evidence>
<dbReference type="InterPro" id="IPR004843">
    <property type="entry name" value="Calcineurin-like_PHP"/>
</dbReference>
<evidence type="ECO:0000256" key="3">
    <source>
        <dbReference type="ARBA" id="ARBA00023004"/>
    </source>
</evidence>
<dbReference type="Gene3D" id="3.60.21.10">
    <property type="match status" value="1"/>
</dbReference>
<comment type="similarity">
    <text evidence="4">Belongs to the cyclic nucleotide phosphodiesterase class-III family.</text>
</comment>
<accession>A0A364NZR3</accession>
<feature type="domain" description="Calcineurin-like phosphoesterase" evidence="5">
    <location>
        <begin position="3"/>
        <end position="182"/>
    </location>
</feature>
<dbReference type="GO" id="GO:0046872">
    <property type="term" value="F:metal ion binding"/>
    <property type="evidence" value="ECO:0007669"/>
    <property type="project" value="UniProtKB-KW"/>
</dbReference>
<dbReference type="GO" id="GO:0016787">
    <property type="term" value="F:hydrolase activity"/>
    <property type="evidence" value="ECO:0007669"/>
    <property type="project" value="UniProtKB-KW"/>
</dbReference>
<dbReference type="Pfam" id="PF00149">
    <property type="entry name" value="Metallophos"/>
    <property type="match status" value="1"/>
</dbReference>
<protein>
    <submittedName>
        <fullName evidence="6">Phosphohydrolase</fullName>
    </submittedName>
</protein>
<reference evidence="6 7" key="1">
    <citation type="submission" date="2017-11" db="EMBL/GenBank/DDBJ databases">
        <title>Draft genome sequence of magnetotactic bacterium Magnetospirillum kuznetsovii LBB-42.</title>
        <authorList>
            <person name="Grouzdev D.S."/>
            <person name="Rysina M.S."/>
            <person name="Baslerov R.V."/>
            <person name="Koziaeva V."/>
        </authorList>
    </citation>
    <scope>NUCLEOTIDE SEQUENCE [LARGE SCALE GENOMIC DNA]</scope>
    <source>
        <strain evidence="6 7">LBB-42</strain>
    </source>
</reference>
<evidence type="ECO:0000313" key="6">
    <source>
        <dbReference type="EMBL" id="RAU22556.1"/>
    </source>
</evidence>
<dbReference type="PANTHER" id="PTHR42988:SF2">
    <property type="entry name" value="CYCLIC NUCLEOTIDE PHOSPHODIESTERASE CBUA0032-RELATED"/>
    <property type="match status" value="1"/>
</dbReference>
<sequence>MKTIAHLSDLHFGRTDAKVVNALLNDLHRHRPDLVIISGDLTQRARSHQFAEARAFLAHVPAPSLVVPGNHDLYPLYRPLARIFRPRAKFHRNLPGHDEMPVWSDDEVVAIGLDSTRSLRWKSGALKDAHLEHLETTLDQAPAEASRVVFMHHPPATAASGHPYEALLDHGIDLVLTGHVHHAHVELINGPHGHSLVLVQATTACSTRLREDSNGYCLVRLDGDHMEVGIQGWSGDIFHTIRHHWFEKRSNAWRVIPRPSHVFPP</sequence>
<dbReference type="InterPro" id="IPR050884">
    <property type="entry name" value="CNP_phosphodiesterase-III"/>
</dbReference>
<evidence type="ECO:0000256" key="4">
    <source>
        <dbReference type="ARBA" id="ARBA00025742"/>
    </source>
</evidence>
<evidence type="ECO:0000256" key="2">
    <source>
        <dbReference type="ARBA" id="ARBA00022801"/>
    </source>
</evidence>
<dbReference type="SUPFAM" id="SSF56300">
    <property type="entry name" value="Metallo-dependent phosphatases"/>
    <property type="match status" value="1"/>
</dbReference>
<gene>
    <name evidence="6" type="ORF">CU669_07655</name>
</gene>
<keyword evidence="3" id="KW-0408">Iron</keyword>
<name>A0A364NZR3_9PROT</name>
<keyword evidence="7" id="KW-1185">Reference proteome</keyword>
<dbReference type="Proteomes" id="UP000251075">
    <property type="component" value="Unassembled WGS sequence"/>
</dbReference>
<dbReference type="AlphaFoldDB" id="A0A364NZR3"/>
<dbReference type="EMBL" id="PGTO01000004">
    <property type="protein sequence ID" value="RAU22556.1"/>
    <property type="molecule type" value="Genomic_DNA"/>
</dbReference>